<feature type="chain" id="PRO_5017734118" description="Excinuclease ABC subunit B" evidence="2">
    <location>
        <begin position="21"/>
        <end position="126"/>
    </location>
</feature>
<evidence type="ECO:0008006" key="5">
    <source>
        <dbReference type="Google" id="ProtNLM"/>
    </source>
</evidence>
<keyword evidence="1" id="KW-0175">Coiled coil</keyword>
<evidence type="ECO:0000256" key="2">
    <source>
        <dbReference type="SAM" id="SignalP"/>
    </source>
</evidence>
<protein>
    <recommendedName>
        <fullName evidence="5">Excinuclease ABC subunit B</fullName>
    </recommendedName>
</protein>
<dbReference type="PROSITE" id="PS51257">
    <property type="entry name" value="PROKAR_LIPOPROTEIN"/>
    <property type="match status" value="1"/>
</dbReference>
<accession>A0A3D9BXG5</accession>
<feature type="coiled-coil region" evidence="1">
    <location>
        <begin position="89"/>
        <end position="116"/>
    </location>
</feature>
<proteinExistence type="predicted"/>
<keyword evidence="4" id="KW-1185">Reference proteome</keyword>
<keyword evidence="2" id="KW-0732">Signal</keyword>
<gene>
    <name evidence="3" type="ORF">DRV84_04215</name>
</gene>
<reference evidence="3 4" key="1">
    <citation type="journal article" date="2017" name="Int. J. Syst. Evol. Microbiol.">
        <title>Rhodosalinus sediminis gen. nov., sp. nov., isolated from marine saltern.</title>
        <authorList>
            <person name="Guo L.Y."/>
            <person name="Ling S.K."/>
            <person name="Li C.M."/>
            <person name="Chen G.J."/>
            <person name="Du Z.J."/>
        </authorList>
    </citation>
    <scope>NUCLEOTIDE SEQUENCE [LARGE SCALE GENOMIC DNA]</scope>
    <source>
        <strain evidence="3 4">WDN1C137</strain>
    </source>
</reference>
<dbReference type="EMBL" id="QOHR01000003">
    <property type="protein sequence ID" value="REC58240.1"/>
    <property type="molecule type" value="Genomic_DNA"/>
</dbReference>
<name>A0A3D9BXG5_9RHOB</name>
<evidence type="ECO:0000256" key="1">
    <source>
        <dbReference type="SAM" id="Coils"/>
    </source>
</evidence>
<evidence type="ECO:0000313" key="4">
    <source>
        <dbReference type="Proteomes" id="UP000257131"/>
    </source>
</evidence>
<sequence>MARRALLALGLAAALAGCSARDLCIAEARSDLRTLDRLIAETRATIARGYAVEDRTVPERIFTRCRDADGELGPCWVTVPRTERRPVTVDIAEERRKLAQLEARRAEEAAAAAERIRRCRARYPAG</sequence>
<dbReference type="AlphaFoldDB" id="A0A3D9BXG5"/>
<dbReference type="OrthoDB" id="7875456at2"/>
<comment type="caution">
    <text evidence="3">The sequence shown here is derived from an EMBL/GenBank/DDBJ whole genome shotgun (WGS) entry which is preliminary data.</text>
</comment>
<dbReference type="Proteomes" id="UP000257131">
    <property type="component" value="Unassembled WGS sequence"/>
</dbReference>
<feature type="signal peptide" evidence="2">
    <location>
        <begin position="1"/>
        <end position="20"/>
    </location>
</feature>
<organism evidence="3 4">
    <name type="scientific">Rhodosalinus sediminis</name>
    <dbReference type="NCBI Taxonomy" id="1940533"/>
    <lineage>
        <taxon>Bacteria</taxon>
        <taxon>Pseudomonadati</taxon>
        <taxon>Pseudomonadota</taxon>
        <taxon>Alphaproteobacteria</taxon>
        <taxon>Rhodobacterales</taxon>
        <taxon>Paracoccaceae</taxon>
        <taxon>Rhodosalinus</taxon>
    </lineage>
</organism>
<evidence type="ECO:0000313" key="3">
    <source>
        <dbReference type="EMBL" id="REC58240.1"/>
    </source>
</evidence>
<dbReference type="RefSeq" id="WP_115978623.1">
    <property type="nucleotide sequence ID" value="NZ_QOHR01000003.1"/>
</dbReference>